<keyword evidence="2" id="KW-1185">Reference proteome</keyword>
<dbReference type="OrthoDB" id="9781415at2"/>
<dbReference type="Pfam" id="PF00300">
    <property type="entry name" value="His_Phos_1"/>
    <property type="match status" value="1"/>
</dbReference>
<name>A0A1G6GHZ8_9GAMM</name>
<dbReference type="InterPro" id="IPR050275">
    <property type="entry name" value="PGM_Phosphatase"/>
</dbReference>
<dbReference type="GO" id="GO:0005737">
    <property type="term" value="C:cytoplasm"/>
    <property type="evidence" value="ECO:0007669"/>
    <property type="project" value="TreeGrafter"/>
</dbReference>
<dbReference type="Gene3D" id="3.40.50.1240">
    <property type="entry name" value="Phosphoglycerate mutase-like"/>
    <property type="match status" value="1"/>
</dbReference>
<dbReference type="SMART" id="SM00855">
    <property type="entry name" value="PGAM"/>
    <property type="match status" value="1"/>
</dbReference>
<accession>A0A1G6GHZ8</accession>
<dbReference type="GO" id="GO:0016791">
    <property type="term" value="F:phosphatase activity"/>
    <property type="evidence" value="ECO:0007669"/>
    <property type="project" value="TreeGrafter"/>
</dbReference>
<dbReference type="RefSeq" id="WP_092614229.1">
    <property type="nucleotide sequence ID" value="NZ_FMYK01000001.1"/>
</dbReference>
<organism evidence="1 2">
    <name type="scientific">Acinetobacter marinus</name>
    <dbReference type="NCBI Taxonomy" id="281375"/>
    <lineage>
        <taxon>Bacteria</taxon>
        <taxon>Pseudomonadati</taxon>
        <taxon>Pseudomonadota</taxon>
        <taxon>Gammaproteobacteria</taxon>
        <taxon>Moraxellales</taxon>
        <taxon>Moraxellaceae</taxon>
        <taxon>Acinetobacter</taxon>
    </lineage>
</organism>
<dbReference type="EMBL" id="FMYK01000001">
    <property type="protein sequence ID" value="SDB81631.1"/>
    <property type="molecule type" value="Genomic_DNA"/>
</dbReference>
<protein>
    <submittedName>
        <fullName evidence="1">Probable phosphoglycerate mutase</fullName>
    </submittedName>
</protein>
<dbReference type="CDD" id="cd07067">
    <property type="entry name" value="HP_PGM_like"/>
    <property type="match status" value="1"/>
</dbReference>
<evidence type="ECO:0000313" key="2">
    <source>
        <dbReference type="Proteomes" id="UP000242317"/>
    </source>
</evidence>
<dbReference type="AlphaFoldDB" id="A0A1G6GHZ8"/>
<dbReference type="Proteomes" id="UP000242317">
    <property type="component" value="Unassembled WGS sequence"/>
</dbReference>
<reference evidence="2" key="1">
    <citation type="submission" date="2016-09" db="EMBL/GenBank/DDBJ databases">
        <authorList>
            <person name="Varghese N."/>
            <person name="Submissions S."/>
        </authorList>
    </citation>
    <scope>NUCLEOTIDE SEQUENCE [LARGE SCALE GENOMIC DNA]</scope>
    <source>
        <strain evidence="2">ANC 3699</strain>
    </source>
</reference>
<dbReference type="InterPro" id="IPR013078">
    <property type="entry name" value="His_Pase_superF_clade-1"/>
</dbReference>
<dbReference type="PANTHER" id="PTHR48100:SF1">
    <property type="entry name" value="HISTIDINE PHOSPHATASE FAMILY PROTEIN-RELATED"/>
    <property type="match status" value="1"/>
</dbReference>
<evidence type="ECO:0000313" key="1">
    <source>
        <dbReference type="EMBL" id="SDB81631.1"/>
    </source>
</evidence>
<dbReference type="InterPro" id="IPR029033">
    <property type="entry name" value="His_PPase_superfam"/>
</dbReference>
<sequence length="234" mass="27657">MDSYWVRVFLVRHGHVNYFDQAHRPINPKFASLSDTGVEQVTTLAELIQDIQFDGIFSSTMPRSIQTAEILNRHAQTIQSYDEIREIRAGRLREISPQHALQLIKYGYCFESQGMQDFLHGERWDDFMSRVVTWFERLLLSTDRQRTFLISSHDVVNRVLIHWVYDQLGRDVYGQEQDYACLNIIDVEIYQGRIRHKRIKLQNYTAYNPVKLNLSQSAMDDVYQSYVQMLDVKN</sequence>
<gene>
    <name evidence="1" type="ORF">SAMN05421749_1014</name>
</gene>
<proteinExistence type="predicted"/>
<dbReference type="PANTHER" id="PTHR48100">
    <property type="entry name" value="BROAD-SPECIFICITY PHOSPHATASE YOR283W-RELATED"/>
    <property type="match status" value="1"/>
</dbReference>
<dbReference type="SUPFAM" id="SSF53254">
    <property type="entry name" value="Phosphoglycerate mutase-like"/>
    <property type="match status" value="1"/>
</dbReference>